<evidence type="ECO:0000256" key="3">
    <source>
        <dbReference type="ARBA" id="ARBA00023163"/>
    </source>
</evidence>
<keyword evidence="1" id="KW-0805">Transcription regulation</keyword>
<keyword evidence="7" id="KW-1185">Reference proteome</keyword>
<feature type="domain" description="HTH tetR-type" evidence="5">
    <location>
        <begin position="16"/>
        <end position="76"/>
    </location>
</feature>
<protein>
    <submittedName>
        <fullName evidence="6">TetR family transcriptional regulator</fullName>
    </submittedName>
</protein>
<dbReference type="AlphaFoldDB" id="A0A4Z0HBF5"/>
<organism evidence="6 7">
    <name type="scientific">Streptomyces palmae</name>
    <dbReference type="NCBI Taxonomy" id="1701085"/>
    <lineage>
        <taxon>Bacteria</taxon>
        <taxon>Bacillati</taxon>
        <taxon>Actinomycetota</taxon>
        <taxon>Actinomycetes</taxon>
        <taxon>Kitasatosporales</taxon>
        <taxon>Streptomycetaceae</taxon>
        <taxon>Streptomyces</taxon>
    </lineage>
</organism>
<dbReference type="SUPFAM" id="SSF46689">
    <property type="entry name" value="Homeodomain-like"/>
    <property type="match status" value="1"/>
</dbReference>
<evidence type="ECO:0000256" key="2">
    <source>
        <dbReference type="ARBA" id="ARBA00023125"/>
    </source>
</evidence>
<dbReference type="Gene3D" id="1.10.10.60">
    <property type="entry name" value="Homeodomain-like"/>
    <property type="match status" value="1"/>
</dbReference>
<evidence type="ECO:0000256" key="1">
    <source>
        <dbReference type="ARBA" id="ARBA00023015"/>
    </source>
</evidence>
<feature type="DNA-binding region" description="H-T-H motif" evidence="4">
    <location>
        <begin position="39"/>
        <end position="58"/>
    </location>
</feature>
<keyword evidence="3" id="KW-0804">Transcription</keyword>
<evidence type="ECO:0000259" key="5">
    <source>
        <dbReference type="PROSITE" id="PS50977"/>
    </source>
</evidence>
<dbReference type="RefSeq" id="WP_135337772.1">
    <property type="nucleotide sequence ID" value="NZ_JBHLTX010000036.1"/>
</dbReference>
<sequence>MSDDLRELPLRERKKLRTRRALSETALHLFTENGYDATTLDQLCDAVEVSKRTFFRNYRSKEDVALAADSDLWSAYLEQVATLPMDGPLLDALRSALDTTLGAMDPDWERRFLATRELSEAVPALRAHSLGYCQDTTCALVTTVIGAAGTEVDEERLRLTVEIFVAAWRTASLRWTAQAGQGGREGLMRRIEETFAKLPEALTAAVQ</sequence>
<dbReference type="EMBL" id="SRID01000028">
    <property type="protein sequence ID" value="TGB16476.1"/>
    <property type="molecule type" value="Genomic_DNA"/>
</dbReference>
<dbReference type="PANTHER" id="PTHR30055:SF238">
    <property type="entry name" value="MYCOFACTOCIN BIOSYNTHESIS TRANSCRIPTIONAL REGULATOR MFTR-RELATED"/>
    <property type="match status" value="1"/>
</dbReference>
<gene>
    <name evidence="6" type="ORF">E4099_05395</name>
</gene>
<dbReference type="Gene3D" id="1.10.357.10">
    <property type="entry name" value="Tetracycline Repressor, domain 2"/>
    <property type="match status" value="1"/>
</dbReference>
<evidence type="ECO:0000313" key="7">
    <source>
        <dbReference type="Proteomes" id="UP000297948"/>
    </source>
</evidence>
<dbReference type="GO" id="GO:0000976">
    <property type="term" value="F:transcription cis-regulatory region binding"/>
    <property type="evidence" value="ECO:0007669"/>
    <property type="project" value="TreeGrafter"/>
</dbReference>
<comment type="caution">
    <text evidence="6">The sequence shown here is derived from an EMBL/GenBank/DDBJ whole genome shotgun (WGS) entry which is preliminary data.</text>
</comment>
<keyword evidence="2 4" id="KW-0238">DNA-binding</keyword>
<dbReference type="PROSITE" id="PS50977">
    <property type="entry name" value="HTH_TETR_2"/>
    <property type="match status" value="1"/>
</dbReference>
<proteinExistence type="predicted"/>
<accession>A0A4Z0HBF5</accession>
<dbReference type="Pfam" id="PF00440">
    <property type="entry name" value="TetR_N"/>
    <property type="match status" value="1"/>
</dbReference>
<reference evidence="6 7" key="1">
    <citation type="submission" date="2019-03" db="EMBL/GenBank/DDBJ databases">
        <authorList>
            <person name="Gonzalez-Pimentel J.L."/>
        </authorList>
    </citation>
    <scope>NUCLEOTIDE SEQUENCE [LARGE SCALE GENOMIC DNA]</scope>
    <source>
        <strain evidence="6 7">JCM 31289</strain>
    </source>
</reference>
<evidence type="ECO:0000256" key="4">
    <source>
        <dbReference type="PROSITE-ProRule" id="PRU00335"/>
    </source>
</evidence>
<dbReference type="InterPro" id="IPR001647">
    <property type="entry name" value="HTH_TetR"/>
</dbReference>
<dbReference type="PANTHER" id="PTHR30055">
    <property type="entry name" value="HTH-TYPE TRANSCRIPTIONAL REGULATOR RUTR"/>
    <property type="match status" value="1"/>
</dbReference>
<dbReference type="InterPro" id="IPR009057">
    <property type="entry name" value="Homeodomain-like_sf"/>
</dbReference>
<dbReference type="Proteomes" id="UP000297948">
    <property type="component" value="Unassembled WGS sequence"/>
</dbReference>
<evidence type="ECO:0000313" key="6">
    <source>
        <dbReference type="EMBL" id="TGB16476.1"/>
    </source>
</evidence>
<dbReference type="Pfam" id="PF17754">
    <property type="entry name" value="TetR_C_14"/>
    <property type="match status" value="1"/>
</dbReference>
<name>A0A4Z0HBF5_9ACTN</name>
<dbReference type="InterPro" id="IPR050109">
    <property type="entry name" value="HTH-type_TetR-like_transc_reg"/>
</dbReference>
<dbReference type="GO" id="GO:0003700">
    <property type="term" value="F:DNA-binding transcription factor activity"/>
    <property type="evidence" value="ECO:0007669"/>
    <property type="project" value="TreeGrafter"/>
</dbReference>
<dbReference type="OrthoDB" id="3787664at2"/>
<dbReference type="InterPro" id="IPR041347">
    <property type="entry name" value="MftR_C"/>
</dbReference>